<dbReference type="SUPFAM" id="SSF56645">
    <property type="entry name" value="Acyl-CoA dehydrogenase NM domain-like"/>
    <property type="match status" value="1"/>
</dbReference>
<dbReference type="Pfam" id="PF00441">
    <property type="entry name" value="Acyl-CoA_dh_1"/>
    <property type="match status" value="1"/>
</dbReference>
<dbReference type="GO" id="GO:0050660">
    <property type="term" value="F:flavin adenine dinucleotide binding"/>
    <property type="evidence" value="ECO:0007669"/>
    <property type="project" value="InterPro"/>
</dbReference>
<evidence type="ECO:0000313" key="9">
    <source>
        <dbReference type="EMBL" id="TKK89584.1"/>
    </source>
</evidence>
<dbReference type="EMBL" id="SZQA01000006">
    <property type="protein sequence ID" value="TKK89584.1"/>
    <property type="molecule type" value="Genomic_DNA"/>
</dbReference>
<evidence type="ECO:0000259" key="7">
    <source>
        <dbReference type="Pfam" id="PF02770"/>
    </source>
</evidence>
<comment type="caution">
    <text evidence="9">The sequence shown here is derived from an EMBL/GenBank/DDBJ whole genome shotgun (WGS) entry which is preliminary data.</text>
</comment>
<keyword evidence="5" id="KW-0560">Oxidoreductase</keyword>
<evidence type="ECO:0000256" key="1">
    <source>
        <dbReference type="ARBA" id="ARBA00001974"/>
    </source>
</evidence>
<protein>
    <submittedName>
        <fullName evidence="9">Acyl-CoA dehydrogenase</fullName>
    </submittedName>
</protein>
<comment type="cofactor">
    <cofactor evidence="1 5">
        <name>FAD</name>
        <dbReference type="ChEBI" id="CHEBI:57692"/>
    </cofactor>
</comment>
<evidence type="ECO:0000313" key="10">
    <source>
        <dbReference type="Proteomes" id="UP000308705"/>
    </source>
</evidence>
<organism evidence="9 10">
    <name type="scientific">Herbidospora galbida</name>
    <dbReference type="NCBI Taxonomy" id="2575442"/>
    <lineage>
        <taxon>Bacteria</taxon>
        <taxon>Bacillati</taxon>
        <taxon>Actinomycetota</taxon>
        <taxon>Actinomycetes</taxon>
        <taxon>Streptosporangiales</taxon>
        <taxon>Streptosporangiaceae</taxon>
        <taxon>Herbidospora</taxon>
    </lineage>
</organism>
<sequence length="383" mass="42007">MTNGDLYAYADLLDGDEKQIIERVREFMTDRVAPIADDQWTRAEFPHQLVPEFAKLDVAGLAFRGARSLLTGFVVLEMNRVDPSWGTFFGVHTGLAMGSVARLGSEEQRERWLPRMAQMDKIGAFALTEPTGGSDVAAGLRTTARREGDTWVLNGAKRWIGNATFADYVVVWAKDEGDGQVKGFVVDRGSPGFTATKIENKIALRTVQNADITLENVLVPEENRLAGASSFKDTATILRQTRGGVAWQAVGCMIGAYERALAYSKEREQFGRPIAAFQLVQDLLVRMLGNVTASLGMVVRLAQLQDDGVYRDEHSALAKAFCTARMREAVGWGREIMAGNGIVLDYGMGRFVADSEAIYSYEGTREINTLIVGRAVTGESAFV</sequence>
<dbReference type="InterPro" id="IPR009100">
    <property type="entry name" value="AcylCoA_DH/oxidase_NM_dom_sf"/>
</dbReference>
<keyword evidence="4 5" id="KW-0274">FAD</keyword>
<dbReference type="GO" id="GO:0003995">
    <property type="term" value="F:acyl-CoA dehydrogenase activity"/>
    <property type="evidence" value="ECO:0007669"/>
    <property type="project" value="InterPro"/>
</dbReference>
<evidence type="ECO:0000259" key="8">
    <source>
        <dbReference type="Pfam" id="PF02771"/>
    </source>
</evidence>
<gene>
    <name evidence="9" type="ORF">FDA94_09350</name>
</gene>
<evidence type="ECO:0000259" key="6">
    <source>
        <dbReference type="Pfam" id="PF00441"/>
    </source>
</evidence>
<dbReference type="InterPro" id="IPR045008">
    <property type="entry name" value="ACX4-like"/>
</dbReference>
<evidence type="ECO:0000256" key="4">
    <source>
        <dbReference type="ARBA" id="ARBA00022827"/>
    </source>
</evidence>
<dbReference type="OrthoDB" id="9770681at2"/>
<dbReference type="Pfam" id="PF02770">
    <property type="entry name" value="Acyl-CoA_dh_M"/>
    <property type="match status" value="1"/>
</dbReference>
<dbReference type="InterPro" id="IPR006091">
    <property type="entry name" value="Acyl-CoA_Oxase/DH_mid-dom"/>
</dbReference>
<dbReference type="PROSITE" id="PS00072">
    <property type="entry name" value="ACYL_COA_DH_1"/>
    <property type="match status" value="1"/>
</dbReference>
<name>A0A4U3MLY5_9ACTN</name>
<dbReference type="RefSeq" id="WP_137246642.1">
    <property type="nucleotide sequence ID" value="NZ_SZQA01000006.1"/>
</dbReference>
<dbReference type="Pfam" id="PF02771">
    <property type="entry name" value="Acyl-CoA_dh_N"/>
    <property type="match status" value="1"/>
</dbReference>
<feature type="domain" description="Acyl-CoA oxidase/dehydrogenase middle" evidence="7">
    <location>
        <begin position="124"/>
        <end position="217"/>
    </location>
</feature>
<keyword evidence="3 5" id="KW-0285">Flavoprotein</keyword>
<feature type="domain" description="Acyl-CoA dehydrogenase/oxidase C-terminal" evidence="6">
    <location>
        <begin position="235"/>
        <end position="376"/>
    </location>
</feature>
<reference evidence="9 10" key="1">
    <citation type="submission" date="2019-04" db="EMBL/GenBank/DDBJ databases">
        <title>Herbidospora sp. NEAU-GS14.nov., a novel actinomycete isolated from soil.</title>
        <authorList>
            <person name="Han L."/>
        </authorList>
    </citation>
    <scope>NUCLEOTIDE SEQUENCE [LARGE SCALE GENOMIC DNA]</scope>
    <source>
        <strain evidence="9 10">NEAU-GS14</strain>
    </source>
</reference>
<feature type="domain" description="Acyl-CoA dehydrogenase/oxidase N-terminal" evidence="8">
    <location>
        <begin position="16"/>
        <end position="119"/>
    </location>
</feature>
<dbReference type="InterPro" id="IPR037069">
    <property type="entry name" value="AcylCoA_DH/ox_N_sf"/>
</dbReference>
<dbReference type="InterPro" id="IPR009075">
    <property type="entry name" value="AcylCo_DH/oxidase_C"/>
</dbReference>
<dbReference type="Gene3D" id="1.10.540.10">
    <property type="entry name" value="Acyl-CoA dehydrogenase/oxidase, N-terminal domain"/>
    <property type="match status" value="1"/>
</dbReference>
<evidence type="ECO:0000256" key="2">
    <source>
        <dbReference type="ARBA" id="ARBA00009347"/>
    </source>
</evidence>
<evidence type="ECO:0000256" key="5">
    <source>
        <dbReference type="RuleBase" id="RU362125"/>
    </source>
</evidence>
<dbReference type="PANTHER" id="PTHR43188:SF1">
    <property type="entry name" value="ACYL-COA DEHYDROGENASE"/>
    <property type="match status" value="1"/>
</dbReference>
<dbReference type="AlphaFoldDB" id="A0A4U3MLY5"/>
<dbReference type="PANTHER" id="PTHR43188">
    <property type="entry name" value="ACYL-COENZYME A OXIDASE"/>
    <property type="match status" value="1"/>
</dbReference>
<dbReference type="InterPro" id="IPR013786">
    <property type="entry name" value="AcylCoA_DH/ox_N"/>
</dbReference>
<dbReference type="Gene3D" id="2.40.110.10">
    <property type="entry name" value="Butyryl-CoA Dehydrogenase, subunit A, domain 2"/>
    <property type="match status" value="1"/>
</dbReference>
<keyword evidence="10" id="KW-1185">Reference proteome</keyword>
<dbReference type="SUPFAM" id="SSF47203">
    <property type="entry name" value="Acyl-CoA dehydrogenase C-terminal domain-like"/>
    <property type="match status" value="1"/>
</dbReference>
<comment type="similarity">
    <text evidence="2 5">Belongs to the acyl-CoA dehydrogenase family.</text>
</comment>
<proteinExistence type="inferred from homology"/>
<dbReference type="GO" id="GO:0006635">
    <property type="term" value="P:fatty acid beta-oxidation"/>
    <property type="evidence" value="ECO:0007669"/>
    <property type="project" value="InterPro"/>
</dbReference>
<accession>A0A4U3MLY5</accession>
<dbReference type="InterPro" id="IPR046373">
    <property type="entry name" value="Acyl-CoA_Oxase/DH_mid-dom_sf"/>
</dbReference>
<dbReference type="Gene3D" id="1.20.140.10">
    <property type="entry name" value="Butyryl-CoA Dehydrogenase, subunit A, domain 3"/>
    <property type="match status" value="1"/>
</dbReference>
<evidence type="ECO:0000256" key="3">
    <source>
        <dbReference type="ARBA" id="ARBA00022630"/>
    </source>
</evidence>
<dbReference type="InterPro" id="IPR036250">
    <property type="entry name" value="AcylCo_DH-like_C"/>
</dbReference>
<dbReference type="Proteomes" id="UP000308705">
    <property type="component" value="Unassembled WGS sequence"/>
</dbReference>
<dbReference type="InterPro" id="IPR006089">
    <property type="entry name" value="Acyl-CoA_DH_CS"/>
</dbReference>